<sequence length="832" mass="97921">MSKYLSIFFVFLCCCSDHEPQTINQQQQLHNMRQTFHSLRTLNVNSHLQIDLWNNFLKAFPHNIENEEIDDDIRRKVSRRVVILKREINRKQSTQLQTITKKSTQKQPEAKNVWIQKDNNTHHFSFRVKDNWQETHTDTLKQQVYNYHINRYTQIVFNAYRYGEPLGISQVIRSAEHYIFGENYSDYVPVVSENIQIDRRPGKYIEYKLTSANGYISSAIAFYSIDGQNIYLCYAICPRGSKHIPQLKEALFSLRIKNQFIPPSAYKWRKIDFPRLSFSYQIPSTWESHPMRNSPGMHFNLYGPNEMTQTFFRIADLGKNFNWPKNIKLTLAWMGSYEVVSKEPYRANGVKGQKYIYKAHVKTLPLPPHIVELVYGGLDNDSFMIYSVYPSVLHKSEVNKIRQVVNTIQYQPKAPQKQLKNFKTVYEESFPIHYTVPRQYKRYDEKISLGTVHRIYESPHSQFSFYISREHPQDSLDDVIRKTEKYLQSLATKFSTKRSQKTLFGNILGQQKTYDCRRADIGKFHLTYFFAKNTNFLCVFGFWSRMAKDPVYQKISDSMTIIPQENTRKQIQHYTTVIQNTKHTEIALYQRSVISDAPRKDLSRAIRKNFIFPEAFLARATIFRQRNKNRLAAKDYRTFSHLQQHTASQVSAPQNIEQYIERYLPKQYPTSTPLVDILLNAKSLGICKIKKLRQIEVARKEWQMLDVSYQYAAKNGKDNGDDRRIFFADHNNKVHEMMSRGLQLSDEESQSLHGKDLSKAIANYYNTAGMYAQNYTLKKVHKIRVKKIFVSEVLVNYTYIPLKSIQLDYVTEKQAFAIVPLADKRHIFKILP</sequence>
<protein>
    <submittedName>
        <fullName evidence="1">Uncharacterized protein</fullName>
    </submittedName>
</protein>
<proteinExistence type="predicted"/>
<keyword evidence="2" id="KW-1185">Reference proteome</keyword>
<dbReference type="RefSeq" id="WP_151971559.1">
    <property type="nucleotide sequence ID" value="NZ_AP019860.1"/>
</dbReference>
<name>A0A5S9F6C6_UABAM</name>
<accession>A0A5S9F6C6</accession>
<dbReference type="EMBL" id="AP019860">
    <property type="protein sequence ID" value="BBM87542.1"/>
    <property type="molecule type" value="Genomic_DNA"/>
</dbReference>
<dbReference type="AlphaFoldDB" id="A0A5S9F6C6"/>
<reference evidence="1 2" key="1">
    <citation type="submission" date="2019-08" db="EMBL/GenBank/DDBJ databases">
        <title>Complete genome sequence of Candidatus Uab amorphum.</title>
        <authorList>
            <person name="Shiratori T."/>
            <person name="Suzuki S."/>
            <person name="Kakizawa Y."/>
            <person name="Ishida K."/>
        </authorList>
    </citation>
    <scope>NUCLEOTIDE SEQUENCE [LARGE SCALE GENOMIC DNA]</scope>
    <source>
        <strain evidence="1 2">SRT547</strain>
    </source>
</reference>
<evidence type="ECO:0000313" key="2">
    <source>
        <dbReference type="Proteomes" id="UP000326354"/>
    </source>
</evidence>
<dbReference type="Proteomes" id="UP000326354">
    <property type="component" value="Chromosome"/>
</dbReference>
<dbReference type="KEGG" id="uam:UABAM_05954"/>
<evidence type="ECO:0000313" key="1">
    <source>
        <dbReference type="EMBL" id="BBM87542.1"/>
    </source>
</evidence>
<organism evidence="1 2">
    <name type="scientific">Uabimicrobium amorphum</name>
    <dbReference type="NCBI Taxonomy" id="2596890"/>
    <lineage>
        <taxon>Bacteria</taxon>
        <taxon>Pseudomonadati</taxon>
        <taxon>Planctomycetota</taxon>
        <taxon>Candidatus Uabimicrobiia</taxon>
        <taxon>Candidatus Uabimicrobiales</taxon>
        <taxon>Candidatus Uabimicrobiaceae</taxon>
        <taxon>Candidatus Uabimicrobium</taxon>
    </lineage>
</organism>
<gene>
    <name evidence="1" type="ORF">UABAM_05954</name>
</gene>